<sequence>MGTSQTKLWVNPLRVKQALAYAPYKGHTFRFDNPSFGQSIPFRSTSKN</sequence>
<proteinExistence type="predicted"/>
<organism evidence="1 2">
    <name type="scientific">Lunatimonas lonarensis</name>
    <dbReference type="NCBI Taxonomy" id="1232681"/>
    <lineage>
        <taxon>Bacteria</taxon>
        <taxon>Pseudomonadati</taxon>
        <taxon>Bacteroidota</taxon>
        <taxon>Cytophagia</taxon>
        <taxon>Cytophagales</taxon>
        <taxon>Cyclobacteriaceae</taxon>
    </lineage>
</organism>
<name>R7ZYS4_9BACT</name>
<comment type="caution">
    <text evidence="1">The sequence shown here is derived from an EMBL/GenBank/DDBJ whole genome shotgun (WGS) entry which is preliminary data.</text>
</comment>
<dbReference type="AlphaFoldDB" id="R7ZYS4"/>
<dbReference type="EMBL" id="AQHR01000010">
    <property type="protein sequence ID" value="EON79247.1"/>
    <property type="molecule type" value="Genomic_DNA"/>
</dbReference>
<accession>R7ZYS4</accession>
<dbReference type="Proteomes" id="UP000013909">
    <property type="component" value="Unassembled WGS sequence"/>
</dbReference>
<evidence type="ECO:0000313" key="1">
    <source>
        <dbReference type="EMBL" id="EON79247.1"/>
    </source>
</evidence>
<gene>
    <name evidence="1" type="ORF">ADIS_0252</name>
</gene>
<protein>
    <submittedName>
        <fullName evidence="1">Uncharacterized protein</fullName>
    </submittedName>
</protein>
<evidence type="ECO:0000313" key="2">
    <source>
        <dbReference type="Proteomes" id="UP000013909"/>
    </source>
</evidence>
<keyword evidence="2" id="KW-1185">Reference proteome</keyword>
<dbReference type="STRING" id="1232681.ADIS_0252"/>
<reference evidence="1 2" key="1">
    <citation type="submission" date="2013-02" db="EMBL/GenBank/DDBJ databases">
        <title>A novel strain isolated from Lonar lake, Maharashtra, India.</title>
        <authorList>
            <person name="Singh A."/>
        </authorList>
    </citation>
    <scope>NUCLEOTIDE SEQUENCE [LARGE SCALE GENOMIC DNA]</scope>
    <source>
        <strain evidence="1 2">AK24</strain>
    </source>
</reference>